<feature type="region of interest" description="Disordered" evidence="1">
    <location>
        <begin position="1"/>
        <end position="20"/>
    </location>
</feature>
<accession>A0ABC8TZ53</accession>
<proteinExistence type="predicted"/>
<evidence type="ECO:0000256" key="1">
    <source>
        <dbReference type="SAM" id="MobiDB-lite"/>
    </source>
</evidence>
<sequence length="176" mass="19382">MEEKASCDKSRVPRHPGGGQYSTIVTMTELPLQGWGSPRLVPLRQVTLYLVPHAPPLSQIASLAAAIITPSSLYPLQAEVASPKEEINRNVALPSSAKAASGKGRKTKAMARKEKWGCVAMAIRSLLQSSPAVRNKVSTRNRLQSFNPQQQLECILYRWVQSLIVTYYLIVNNLTV</sequence>
<protein>
    <submittedName>
        <fullName evidence="2">Uncharacterized protein</fullName>
    </submittedName>
</protein>
<dbReference type="Proteomes" id="UP001642360">
    <property type="component" value="Unassembled WGS sequence"/>
</dbReference>
<reference evidence="2 3" key="1">
    <citation type="submission" date="2024-02" db="EMBL/GenBank/DDBJ databases">
        <authorList>
            <person name="Vignale AGUSTIN F."/>
            <person name="Sosa J E."/>
            <person name="Modenutti C."/>
        </authorList>
    </citation>
    <scope>NUCLEOTIDE SEQUENCE [LARGE SCALE GENOMIC DNA]</scope>
</reference>
<name>A0ABC8TZ53_9AQUA</name>
<organism evidence="2 3">
    <name type="scientific">Ilex paraguariensis</name>
    <name type="common">yerba mate</name>
    <dbReference type="NCBI Taxonomy" id="185542"/>
    <lineage>
        <taxon>Eukaryota</taxon>
        <taxon>Viridiplantae</taxon>
        <taxon>Streptophyta</taxon>
        <taxon>Embryophyta</taxon>
        <taxon>Tracheophyta</taxon>
        <taxon>Spermatophyta</taxon>
        <taxon>Magnoliopsida</taxon>
        <taxon>eudicotyledons</taxon>
        <taxon>Gunneridae</taxon>
        <taxon>Pentapetalae</taxon>
        <taxon>asterids</taxon>
        <taxon>campanulids</taxon>
        <taxon>Aquifoliales</taxon>
        <taxon>Aquifoliaceae</taxon>
        <taxon>Ilex</taxon>
    </lineage>
</organism>
<evidence type="ECO:0000313" key="2">
    <source>
        <dbReference type="EMBL" id="CAK9174782.1"/>
    </source>
</evidence>
<keyword evidence="3" id="KW-1185">Reference proteome</keyword>
<evidence type="ECO:0000313" key="3">
    <source>
        <dbReference type="Proteomes" id="UP001642360"/>
    </source>
</evidence>
<feature type="compositionally biased region" description="Basic and acidic residues" evidence="1">
    <location>
        <begin position="1"/>
        <end position="11"/>
    </location>
</feature>
<gene>
    <name evidence="2" type="ORF">ILEXP_LOCUS44545</name>
</gene>
<comment type="caution">
    <text evidence="2">The sequence shown here is derived from an EMBL/GenBank/DDBJ whole genome shotgun (WGS) entry which is preliminary data.</text>
</comment>
<dbReference type="EMBL" id="CAUOFW020006436">
    <property type="protein sequence ID" value="CAK9174782.1"/>
    <property type="molecule type" value="Genomic_DNA"/>
</dbReference>
<dbReference type="AlphaFoldDB" id="A0ABC8TZ53"/>